<keyword evidence="2" id="KW-1185">Reference proteome</keyword>
<accession>A0A2N0TPF6</accession>
<sequence>MLQRFILFIGIILFTFSCGEDDSGECNGICTEEFKSINVEITDSEENPVVLDSTSLTDITNNREVDLNSTGDIENGFYTIFNDNLLPEYKNEEIDLLFKGFQEENLIVEQEYRIGADCCHVYPISGPLVIQLE</sequence>
<gene>
    <name evidence="1" type="ORF">APR41_07330</name>
</gene>
<comment type="caution">
    <text evidence="1">The sequence shown here is derived from an EMBL/GenBank/DDBJ whole genome shotgun (WGS) entry which is preliminary data.</text>
</comment>
<proteinExistence type="predicted"/>
<dbReference type="Proteomes" id="UP000232673">
    <property type="component" value="Unassembled WGS sequence"/>
</dbReference>
<reference evidence="1 2" key="1">
    <citation type="submission" date="2015-10" db="EMBL/GenBank/DDBJ databases">
        <title>Draft genome sequence of Salegentibacter salinarum KCTC 12975.</title>
        <authorList>
            <person name="Lin W."/>
            <person name="Zheng Q."/>
        </authorList>
    </citation>
    <scope>NUCLEOTIDE SEQUENCE [LARGE SCALE GENOMIC DNA]</scope>
    <source>
        <strain evidence="1 2">KCTC 12975</strain>
    </source>
</reference>
<name>A0A2N0TPF6_9FLAO</name>
<evidence type="ECO:0000313" key="2">
    <source>
        <dbReference type="Proteomes" id="UP000232673"/>
    </source>
</evidence>
<dbReference type="PROSITE" id="PS51257">
    <property type="entry name" value="PROKAR_LIPOPROTEIN"/>
    <property type="match status" value="1"/>
</dbReference>
<dbReference type="OrthoDB" id="1165032at2"/>
<protein>
    <submittedName>
        <fullName evidence="1">Uncharacterized protein</fullName>
    </submittedName>
</protein>
<dbReference type="STRING" id="447422.SAMN05660903_01729"/>
<dbReference type="RefSeq" id="WP_079712816.1">
    <property type="nucleotide sequence ID" value="NZ_FUZC01000005.1"/>
</dbReference>
<dbReference type="EMBL" id="LKTS01000045">
    <property type="protein sequence ID" value="PKD16614.1"/>
    <property type="molecule type" value="Genomic_DNA"/>
</dbReference>
<dbReference type="AlphaFoldDB" id="A0A2N0TPF6"/>
<organism evidence="1 2">
    <name type="scientific">Salegentibacter salinarum</name>
    <dbReference type="NCBI Taxonomy" id="447422"/>
    <lineage>
        <taxon>Bacteria</taxon>
        <taxon>Pseudomonadati</taxon>
        <taxon>Bacteroidota</taxon>
        <taxon>Flavobacteriia</taxon>
        <taxon>Flavobacteriales</taxon>
        <taxon>Flavobacteriaceae</taxon>
        <taxon>Salegentibacter</taxon>
    </lineage>
</organism>
<evidence type="ECO:0000313" key="1">
    <source>
        <dbReference type="EMBL" id="PKD16614.1"/>
    </source>
</evidence>